<proteinExistence type="predicted"/>
<dbReference type="Proteomes" id="UP000092714">
    <property type="component" value="Unassembled WGS sequence"/>
</dbReference>
<gene>
    <name evidence="1" type="ORF">CP373A1_13015</name>
</gene>
<evidence type="ECO:0000313" key="1">
    <source>
        <dbReference type="EMBL" id="OBY10016.1"/>
    </source>
</evidence>
<accession>A0A1B8RML9</accession>
<comment type="caution">
    <text evidence="1">The sequence shown here is derived from an EMBL/GenBank/DDBJ whole genome shotgun (WGS) entry which is preliminary data.</text>
</comment>
<dbReference type="SUPFAM" id="SSF53098">
    <property type="entry name" value="Ribonuclease H-like"/>
    <property type="match status" value="1"/>
</dbReference>
<organism evidence="1 2">
    <name type="scientific">Clostridium paraputrificum</name>
    <dbReference type="NCBI Taxonomy" id="29363"/>
    <lineage>
        <taxon>Bacteria</taxon>
        <taxon>Bacillati</taxon>
        <taxon>Bacillota</taxon>
        <taxon>Clostridia</taxon>
        <taxon>Eubacteriales</taxon>
        <taxon>Clostridiaceae</taxon>
        <taxon>Clostridium</taxon>
    </lineage>
</organism>
<keyword evidence="2" id="KW-1185">Reference proteome</keyword>
<protein>
    <recommendedName>
        <fullName evidence="3">NurA domain-containing protein</fullName>
    </recommendedName>
</protein>
<reference evidence="1 2" key="1">
    <citation type="submission" date="2016-06" db="EMBL/GenBank/DDBJ databases">
        <authorList>
            <person name="Kjaerup R.B."/>
            <person name="Dalgaard T.S."/>
            <person name="Juul-Madsen H.R."/>
        </authorList>
    </citation>
    <scope>NUCLEOTIDE SEQUENCE [LARGE SCALE GENOMIC DNA]</scope>
    <source>
        <strain evidence="1 2">373-A1</strain>
    </source>
</reference>
<evidence type="ECO:0000313" key="2">
    <source>
        <dbReference type="Proteomes" id="UP000092714"/>
    </source>
</evidence>
<name>A0A1B8RML9_9CLOT</name>
<dbReference type="AlphaFoldDB" id="A0A1B8RML9"/>
<dbReference type="InterPro" id="IPR012337">
    <property type="entry name" value="RNaseH-like_sf"/>
</dbReference>
<dbReference type="EMBL" id="MAPZ01000025">
    <property type="protein sequence ID" value="OBY10016.1"/>
    <property type="molecule type" value="Genomic_DNA"/>
</dbReference>
<sequence>MGKSLEIIKTFETKNIKCYRTDRFNLDNELMEPYQDDTGDYNLIRPHETNYKNNNFRRSIPQKGFISMFQYFLDGSRYTYKIADMETSDGEYMPIIAAQVGAAICKRDIDTRKMQKYYLRRKNFIALYNHINEEDFLKIESEINKKELNGINFACIRYNSKSERSKERPENAAIAKILNEMHEIEINLLNSMMNNKKLGTDKMLILDGSLQFLGKDIDEKVFEYVIGISKSFNPNLKGKFRNKDIHIATALIDLEYGQRTLVFKHQVPGCNRIIGTWYIRIRPRNMVRNPLDGIVKVEKIAITEDEKELGFDTDRIDTISHAILCERNVTCHGKDSRWCNHLYPIYLTEKMLKESFINEKVFLNII</sequence>
<dbReference type="RefSeq" id="WP_065254689.1">
    <property type="nucleotide sequence ID" value="NZ_JBPPCF010000007.1"/>
</dbReference>
<evidence type="ECO:0008006" key="3">
    <source>
        <dbReference type="Google" id="ProtNLM"/>
    </source>
</evidence>
<dbReference type="OrthoDB" id="1791270at2"/>